<dbReference type="GO" id="GO:0007411">
    <property type="term" value="P:axon guidance"/>
    <property type="evidence" value="ECO:0007669"/>
    <property type="project" value="TreeGrafter"/>
</dbReference>
<reference evidence="10" key="1">
    <citation type="submission" date="2025-08" db="UniProtKB">
        <authorList>
            <consortium name="Ensembl"/>
        </authorList>
    </citation>
    <scope>IDENTIFICATION</scope>
</reference>
<evidence type="ECO:0000256" key="5">
    <source>
        <dbReference type="ARBA" id="ARBA00023180"/>
    </source>
</evidence>
<feature type="domain" description="Ephrin RBD" evidence="9">
    <location>
        <begin position="50"/>
        <end position="183"/>
    </location>
</feature>
<dbReference type="PANTHER" id="PTHR11304">
    <property type="entry name" value="EPHRIN"/>
    <property type="match status" value="1"/>
</dbReference>
<organism evidence="10 11">
    <name type="scientific">Eptatretus burgeri</name>
    <name type="common">Inshore hagfish</name>
    <dbReference type="NCBI Taxonomy" id="7764"/>
    <lineage>
        <taxon>Eukaryota</taxon>
        <taxon>Metazoa</taxon>
        <taxon>Chordata</taxon>
        <taxon>Craniata</taxon>
        <taxon>Vertebrata</taxon>
        <taxon>Cyclostomata</taxon>
        <taxon>Myxini</taxon>
        <taxon>Myxiniformes</taxon>
        <taxon>Myxinidae</taxon>
        <taxon>Eptatretinae</taxon>
        <taxon>Eptatretus</taxon>
    </lineage>
</organism>
<dbReference type="GO" id="GO:0005886">
    <property type="term" value="C:plasma membrane"/>
    <property type="evidence" value="ECO:0007669"/>
    <property type="project" value="TreeGrafter"/>
</dbReference>
<accession>A0A8C4N919</accession>
<evidence type="ECO:0000259" key="9">
    <source>
        <dbReference type="PROSITE" id="PS51551"/>
    </source>
</evidence>
<feature type="signal peptide" evidence="8">
    <location>
        <begin position="1"/>
        <end position="50"/>
    </location>
</feature>
<dbReference type="InterPro" id="IPR001799">
    <property type="entry name" value="Ephrin_RBD"/>
</dbReference>
<keyword evidence="5" id="KW-0325">Glycoprotein</keyword>
<dbReference type="SUPFAM" id="SSF49503">
    <property type="entry name" value="Cupredoxins"/>
    <property type="match status" value="1"/>
</dbReference>
<dbReference type="AlphaFoldDB" id="A0A8C4N919"/>
<evidence type="ECO:0000256" key="8">
    <source>
        <dbReference type="SAM" id="SignalP"/>
    </source>
</evidence>
<dbReference type="Ensembl" id="ENSEBUT00000001117.1">
    <property type="protein sequence ID" value="ENSEBUP00000000811.1"/>
    <property type="gene ID" value="ENSEBUG00000000847.1"/>
</dbReference>
<evidence type="ECO:0000313" key="11">
    <source>
        <dbReference type="Proteomes" id="UP000694388"/>
    </source>
</evidence>
<evidence type="ECO:0000256" key="7">
    <source>
        <dbReference type="RuleBase" id="RU004375"/>
    </source>
</evidence>
<dbReference type="GeneTree" id="ENSGT00940000160040"/>
<comment type="caution">
    <text evidence="6">Lacks conserved residue(s) required for the propagation of feature annotation.</text>
</comment>
<evidence type="ECO:0000313" key="10">
    <source>
        <dbReference type="Ensembl" id="ENSEBUP00000000811.1"/>
    </source>
</evidence>
<evidence type="ECO:0000256" key="4">
    <source>
        <dbReference type="ARBA" id="ARBA00023157"/>
    </source>
</evidence>
<proteinExistence type="inferred from homology"/>
<comment type="similarity">
    <text evidence="6 7">Belongs to the ephrin family.</text>
</comment>
<protein>
    <recommendedName>
        <fullName evidence="9">Ephrin RBD domain-containing protein</fullName>
    </recommendedName>
</protein>
<evidence type="ECO:0000256" key="3">
    <source>
        <dbReference type="ARBA" id="ARBA00023136"/>
    </source>
</evidence>
<dbReference type="InterPro" id="IPR031328">
    <property type="entry name" value="Ephrin"/>
</dbReference>
<comment type="subcellular location">
    <subcellularLocation>
        <location evidence="1">Membrane</location>
    </subcellularLocation>
</comment>
<dbReference type="GO" id="GO:0048013">
    <property type="term" value="P:ephrin receptor signaling pathway"/>
    <property type="evidence" value="ECO:0007669"/>
    <property type="project" value="TreeGrafter"/>
</dbReference>
<dbReference type="Gene3D" id="2.60.40.420">
    <property type="entry name" value="Cupredoxins - blue copper proteins"/>
    <property type="match status" value="1"/>
</dbReference>
<evidence type="ECO:0000256" key="1">
    <source>
        <dbReference type="ARBA" id="ARBA00004370"/>
    </source>
</evidence>
<evidence type="ECO:0000256" key="2">
    <source>
        <dbReference type="ARBA" id="ARBA00022729"/>
    </source>
</evidence>
<dbReference type="PRINTS" id="PR01347">
    <property type="entry name" value="EPHRIN"/>
</dbReference>
<keyword evidence="4 6" id="KW-1015">Disulfide bond</keyword>
<feature type="disulfide bond" evidence="6">
    <location>
        <begin position="83"/>
        <end position="123"/>
    </location>
</feature>
<dbReference type="PANTHER" id="PTHR11304:SF29">
    <property type="entry name" value="EPHRIN"/>
    <property type="match status" value="1"/>
</dbReference>
<dbReference type="GO" id="GO:0046875">
    <property type="term" value="F:ephrin receptor binding"/>
    <property type="evidence" value="ECO:0007669"/>
    <property type="project" value="TreeGrafter"/>
</dbReference>
<dbReference type="Pfam" id="PF00812">
    <property type="entry name" value="Ephrin"/>
    <property type="match status" value="1"/>
</dbReference>
<keyword evidence="2 8" id="KW-0732">Signal</keyword>
<evidence type="ECO:0000256" key="6">
    <source>
        <dbReference type="PROSITE-ProRule" id="PRU00884"/>
    </source>
</evidence>
<name>A0A8C4N919_EPTBU</name>
<sequence>MIVVLPSREVLFLAWSSRPPLSPTAGSLRFPLLLLSSLALWSMCTPSASADRHTVYWNTSNARLNGMDYALHVNIGDYVEFFCPHSDKLTPLDEPSNLLIHQVRRSEYNTCNTTKPGFLRFNCDRPQAYKRPFRHVEKIQRFTPFSLGVEFYPGKDYYYISAVLEPGSDKRCLRLKLSVCCKQDVTTDSEKRNTAPDSDSRECMLFVWGRRGLREAEDGQRGIEGSSGRAICCRHPAAPQSRSMFPPFHLPAAPSKT</sequence>
<keyword evidence="3 7" id="KW-0472">Membrane</keyword>
<reference evidence="10" key="2">
    <citation type="submission" date="2025-09" db="UniProtKB">
        <authorList>
            <consortium name="Ensembl"/>
        </authorList>
    </citation>
    <scope>IDENTIFICATION</scope>
</reference>
<dbReference type="InterPro" id="IPR008972">
    <property type="entry name" value="Cupredoxin"/>
</dbReference>
<keyword evidence="11" id="KW-1185">Reference proteome</keyword>
<feature type="chain" id="PRO_5034960458" description="Ephrin RBD domain-containing protein" evidence="8">
    <location>
        <begin position="51"/>
        <end position="257"/>
    </location>
</feature>
<dbReference type="PROSITE" id="PS51551">
    <property type="entry name" value="EPHRIN_RBD_2"/>
    <property type="match status" value="1"/>
</dbReference>
<dbReference type="Proteomes" id="UP000694388">
    <property type="component" value="Unplaced"/>
</dbReference>